<dbReference type="InterPro" id="IPR019291">
    <property type="entry name" value="Host_attachment_protein"/>
</dbReference>
<reference evidence="1" key="1">
    <citation type="submission" date="2022-04" db="EMBL/GenBank/DDBJ databases">
        <title>Whole genome sequence of Sphaerotilus sp. FB-5.</title>
        <authorList>
            <person name="Takeda M."/>
            <person name="Narihara S."/>
            <person name="Akimoto M."/>
            <person name="Akimoto R."/>
            <person name="Nishiyashiki S."/>
            <person name="Murakami T."/>
        </authorList>
    </citation>
    <scope>NUCLEOTIDE SEQUENCE</scope>
    <source>
        <strain evidence="1">FB-5</strain>
    </source>
</reference>
<keyword evidence="2" id="KW-1185">Reference proteome</keyword>
<evidence type="ECO:0000313" key="2">
    <source>
        <dbReference type="Proteomes" id="UP001057498"/>
    </source>
</evidence>
<sequence>MKKNWLVVANSARARVLEVEAGLGQFTSVADLVHPQSRIKGVDLGDDRPGHVEGQGHGLGSAAYVARTDPHTREQDRFAREVAACVNDGVANGRCVGVTLVASDPFMGRLKSHLSQQARKLVLRTFEADYTTLHDAELAQRLLTHG</sequence>
<evidence type="ECO:0000313" key="1">
    <source>
        <dbReference type="EMBL" id="BDI05138.1"/>
    </source>
</evidence>
<organism evidence="1 2">
    <name type="scientific">Sphaerotilus microaerophilus</name>
    <dbReference type="NCBI Taxonomy" id="2914710"/>
    <lineage>
        <taxon>Bacteria</taxon>
        <taxon>Pseudomonadati</taxon>
        <taxon>Pseudomonadota</taxon>
        <taxon>Betaproteobacteria</taxon>
        <taxon>Burkholderiales</taxon>
        <taxon>Sphaerotilaceae</taxon>
        <taxon>Sphaerotilus</taxon>
    </lineage>
</organism>
<protein>
    <recommendedName>
        <fullName evidence="3">Host attachment protein</fullName>
    </recommendedName>
</protein>
<dbReference type="EMBL" id="AP025730">
    <property type="protein sequence ID" value="BDI05138.1"/>
    <property type="molecule type" value="Genomic_DNA"/>
</dbReference>
<evidence type="ECO:0008006" key="3">
    <source>
        <dbReference type="Google" id="ProtNLM"/>
    </source>
</evidence>
<proteinExistence type="predicted"/>
<dbReference type="Pfam" id="PF10116">
    <property type="entry name" value="Host_attach"/>
    <property type="match status" value="1"/>
</dbReference>
<dbReference type="Proteomes" id="UP001057498">
    <property type="component" value="Chromosome"/>
</dbReference>
<gene>
    <name evidence="1" type="ORF">CATMQ487_21080</name>
</gene>
<accession>A0ABM7YL26</accession>
<name>A0ABM7YL26_9BURK</name>